<keyword evidence="3" id="KW-1185">Reference proteome</keyword>
<evidence type="ECO:0000313" key="2">
    <source>
        <dbReference type="EMBL" id="RAK69423.1"/>
    </source>
</evidence>
<dbReference type="RefSeq" id="WP_111476159.1">
    <property type="nucleotide sequence ID" value="NZ_QHKM01000001.1"/>
</dbReference>
<dbReference type="OrthoDB" id="1446567at2"/>
<gene>
    <name evidence="2" type="ORF">DLM85_00725</name>
</gene>
<dbReference type="AlphaFoldDB" id="A0A328BQR2"/>
<feature type="coiled-coil region" evidence="1">
    <location>
        <begin position="34"/>
        <end position="68"/>
    </location>
</feature>
<evidence type="ECO:0000313" key="3">
    <source>
        <dbReference type="Proteomes" id="UP000248553"/>
    </source>
</evidence>
<proteinExistence type="predicted"/>
<evidence type="ECO:0000256" key="1">
    <source>
        <dbReference type="SAM" id="Coils"/>
    </source>
</evidence>
<evidence type="ECO:0008006" key="4">
    <source>
        <dbReference type="Google" id="ProtNLM"/>
    </source>
</evidence>
<reference evidence="3" key="1">
    <citation type="submission" date="2018-05" db="EMBL/GenBank/DDBJ databases">
        <authorList>
            <person name="Nie L."/>
        </authorList>
    </citation>
    <scope>NUCLEOTIDE SEQUENCE [LARGE SCALE GENOMIC DNA]</scope>
    <source>
        <strain evidence="3">NL</strain>
    </source>
</reference>
<keyword evidence="1" id="KW-0175">Coiled coil</keyword>
<dbReference type="PROSITE" id="PS51257">
    <property type="entry name" value="PROKAR_LIPOPROTEIN"/>
    <property type="match status" value="1"/>
</dbReference>
<dbReference type="Proteomes" id="UP000248553">
    <property type="component" value="Unassembled WGS sequence"/>
</dbReference>
<name>A0A328BQR2_9BACT</name>
<protein>
    <recommendedName>
        <fullName evidence="4">Lipoprotein</fullName>
    </recommendedName>
</protein>
<organism evidence="2 3">
    <name type="scientific">Hymenobacter edaphi</name>
    <dbReference type="NCBI Taxonomy" id="2211146"/>
    <lineage>
        <taxon>Bacteria</taxon>
        <taxon>Pseudomonadati</taxon>
        <taxon>Bacteroidota</taxon>
        <taxon>Cytophagia</taxon>
        <taxon>Cytophagales</taxon>
        <taxon>Hymenobacteraceae</taxon>
        <taxon>Hymenobacter</taxon>
    </lineage>
</organism>
<accession>A0A328BQR2</accession>
<sequence>MRTALFLPAALLLLGCQPQPDPQATAQPGHLNQLTQLQHRLQTQQDTLRRLRRRLDSTQRQLEETALAANALLPAGTAPAPGGRLRPAQVPAGTLYGKPAAVALADTEMAEVLSLADSTSSGAGPEFSVKAYRVCNGPADATLEFCNCSHYVYLALDTGDLPYEYRLYRVGPFYQAQLAGWAQDGEQPVLRIRHDIKGRRQTDAFRIGWKGVQRL</sequence>
<dbReference type="EMBL" id="QHKM01000001">
    <property type="protein sequence ID" value="RAK69423.1"/>
    <property type="molecule type" value="Genomic_DNA"/>
</dbReference>
<comment type="caution">
    <text evidence="2">The sequence shown here is derived from an EMBL/GenBank/DDBJ whole genome shotgun (WGS) entry which is preliminary data.</text>
</comment>